<reference evidence="2 3" key="1">
    <citation type="submission" date="2009-10" db="EMBL/GenBank/DDBJ databases">
        <authorList>
            <person name="Qin X."/>
            <person name="Bachman B."/>
            <person name="Battles P."/>
            <person name="Bell A."/>
            <person name="Bess C."/>
            <person name="Bickham C."/>
            <person name="Chaboub L."/>
            <person name="Chen D."/>
            <person name="Coyle M."/>
            <person name="Deiros D.R."/>
            <person name="Dinh H."/>
            <person name="Forbes L."/>
            <person name="Fowler G."/>
            <person name="Francisco L."/>
            <person name="Fu Q."/>
            <person name="Gubbala S."/>
            <person name="Hale W."/>
            <person name="Han Y."/>
            <person name="Hemphill L."/>
            <person name="Highlander S.K."/>
            <person name="Hirani K."/>
            <person name="Hogues M."/>
            <person name="Jackson L."/>
            <person name="Jakkamsetti A."/>
            <person name="Javaid M."/>
            <person name="Jiang H."/>
            <person name="Korchina V."/>
            <person name="Kovar C."/>
            <person name="Lara F."/>
            <person name="Lee S."/>
            <person name="Mata R."/>
            <person name="Mathew T."/>
            <person name="Moen C."/>
            <person name="Morales K."/>
            <person name="Munidasa M."/>
            <person name="Nazareth L."/>
            <person name="Ngo R."/>
            <person name="Nguyen L."/>
            <person name="Okwuonu G."/>
            <person name="Ongeri F."/>
            <person name="Patil S."/>
            <person name="Petrosino J."/>
            <person name="Pham C."/>
            <person name="Pham P."/>
            <person name="Pu L.-L."/>
            <person name="Puazo M."/>
            <person name="Raj R."/>
            <person name="Reid J."/>
            <person name="Rouhana J."/>
            <person name="Saada N."/>
            <person name="Shang Y."/>
            <person name="Simmons D."/>
            <person name="Thornton R."/>
            <person name="Warren J."/>
            <person name="Weissenberger G."/>
            <person name="Zhang J."/>
            <person name="Zhang L."/>
            <person name="Zhou C."/>
            <person name="Zhu D."/>
            <person name="Muzny D."/>
            <person name="Worley K."/>
            <person name="Gibbs R."/>
        </authorList>
    </citation>
    <scope>NUCLEOTIDE SEQUENCE [LARGE SCALE GENOMIC DNA]</scope>
    <source>
        <strain evidence="2 3">DSM 17361</strain>
    </source>
</reference>
<dbReference type="AlphaFoldDB" id="D1PUV6"/>
<name>D1PUV6_9BACT</name>
<sequence length="81" mass="9237">MTKEEIMQALNTIFAEVLKQPGIQLQEDSSAQNIDGWDSMANLSLLDQSEKTFGIHFKMREIMKMKNVGDLCDTIYNKVNP</sequence>
<feature type="domain" description="Carrier" evidence="1">
    <location>
        <begin position="1"/>
        <end position="79"/>
    </location>
</feature>
<organism evidence="2 3">
    <name type="scientific">Hallella bergensis DSM 17361</name>
    <dbReference type="NCBI Taxonomy" id="585502"/>
    <lineage>
        <taxon>Bacteria</taxon>
        <taxon>Pseudomonadati</taxon>
        <taxon>Bacteroidota</taxon>
        <taxon>Bacteroidia</taxon>
        <taxon>Bacteroidales</taxon>
        <taxon>Prevotellaceae</taxon>
        <taxon>Hallella</taxon>
    </lineage>
</organism>
<dbReference type="Pfam" id="PF00550">
    <property type="entry name" value="PP-binding"/>
    <property type="match status" value="1"/>
</dbReference>
<evidence type="ECO:0000313" key="3">
    <source>
        <dbReference type="Proteomes" id="UP000003160"/>
    </source>
</evidence>
<dbReference type="SUPFAM" id="SSF47336">
    <property type="entry name" value="ACP-like"/>
    <property type="match status" value="1"/>
</dbReference>
<dbReference type="OrthoDB" id="9811033at2"/>
<dbReference type="PROSITE" id="PS50075">
    <property type="entry name" value="CARRIER"/>
    <property type="match status" value="1"/>
</dbReference>
<dbReference type="RefSeq" id="WP_007172855.1">
    <property type="nucleotide sequence ID" value="NZ_GG704780.1"/>
</dbReference>
<comment type="caution">
    <text evidence="2">The sequence shown here is derived from an EMBL/GenBank/DDBJ whole genome shotgun (WGS) entry which is preliminary data.</text>
</comment>
<proteinExistence type="predicted"/>
<dbReference type="InterPro" id="IPR036736">
    <property type="entry name" value="ACP-like_sf"/>
</dbReference>
<accession>D1PUV6</accession>
<dbReference type="EMBL" id="ACKS01000033">
    <property type="protein sequence ID" value="EFA44816.1"/>
    <property type="molecule type" value="Genomic_DNA"/>
</dbReference>
<evidence type="ECO:0000259" key="1">
    <source>
        <dbReference type="PROSITE" id="PS50075"/>
    </source>
</evidence>
<dbReference type="HOGENOM" id="CLU_108696_20_2_10"/>
<dbReference type="Proteomes" id="UP000003160">
    <property type="component" value="Unassembled WGS sequence"/>
</dbReference>
<dbReference type="InterPro" id="IPR009081">
    <property type="entry name" value="PP-bd_ACP"/>
</dbReference>
<dbReference type="eggNOG" id="COG0236">
    <property type="taxonomic scope" value="Bacteria"/>
</dbReference>
<keyword evidence="3" id="KW-1185">Reference proteome</keyword>
<dbReference type="Gene3D" id="1.10.1200.10">
    <property type="entry name" value="ACP-like"/>
    <property type="match status" value="1"/>
</dbReference>
<evidence type="ECO:0000313" key="2">
    <source>
        <dbReference type="EMBL" id="EFA44816.1"/>
    </source>
</evidence>
<protein>
    <recommendedName>
        <fullName evidence="1">Carrier domain-containing protein</fullName>
    </recommendedName>
</protein>
<gene>
    <name evidence="2" type="ORF">HMPREF0645_0741</name>
</gene>